<comment type="caution">
    <text evidence="2">The sequence shown here is derived from an EMBL/GenBank/DDBJ whole genome shotgun (WGS) entry which is preliminary data.</text>
</comment>
<dbReference type="Gene3D" id="3.40.50.1820">
    <property type="entry name" value="alpha/beta hydrolase"/>
    <property type="match status" value="1"/>
</dbReference>
<dbReference type="Pfam" id="PF12146">
    <property type="entry name" value="Hydrolase_4"/>
    <property type="match status" value="1"/>
</dbReference>
<protein>
    <submittedName>
        <fullName evidence="2">Alpha/beta hydrolase</fullName>
    </submittedName>
</protein>
<name>A0ABS5RWH3_9HYPH</name>
<sequence>MSELLFETEANPIPEGATAGMLTMRDGKRIRYALFRTEVRPIRGTVVTLTGRNECIEKYFETVRDLQARGFEVVTLDWRGQGNSDRSHRDRGRGHIRSFHQYVEDLDQLFIDVVLPDCRAPFYMLAHSAGALIALLAAPRMTNRIRRMVLSGPLITLTGYTTDMPSVSRVSNLLYWLGLGGMYLGSGPRPREAAPFETNKVTSDLHRYRRNQAIYAAHPELALGGPTAAWVRAMTRAAAEIQDQAFVSRMHIPTLFVAAGNDTIVSTRAIELYTRRLRSGSLLTIDGAKHELLQERDTFRDQFMAAFDAFVPGTD</sequence>
<dbReference type="InterPro" id="IPR051044">
    <property type="entry name" value="MAG_DAG_Lipase"/>
</dbReference>
<evidence type="ECO:0000313" key="3">
    <source>
        <dbReference type="Proteomes" id="UP001297272"/>
    </source>
</evidence>
<feature type="domain" description="Serine aminopeptidase S33" evidence="1">
    <location>
        <begin position="41"/>
        <end position="297"/>
    </location>
</feature>
<proteinExistence type="predicted"/>
<evidence type="ECO:0000259" key="1">
    <source>
        <dbReference type="Pfam" id="PF12146"/>
    </source>
</evidence>
<dbReference type="GO" id="GO:0016787">
    <property type="term" value="F:hydrolase activity"/>
    <property type="evidence" value="ECO:0007669"/>
    <property type="project" value="UniProtKB-KW"/>
</dbReference>
<dbReference type="RefSeq" id="WP_213984948.1">
    <property type="nucleotide sequence ID" value="NZ_JAFMNX010000002.1"/>
</dbReference>
<gene>
    <name evidence="2" type="ORF">JYU29_11645</name>
</gene>
<dbReference type="InterPro" id="IPR029058">
    <property type="entry name" value="AB_hydrolase_fold"/>
</dbReference>
<dbReference type="PANTHER" id="PTHR11614">
    <property type="entry name" value="PHOSPHOLIPASE-RELATED"/>
    <property type="match status" value="1"/>
</dbReference>
<dbReference type="InterPro" id="IPR022742">
    <property type="entry name" value="Hydrolase_4"/>
</dbReference>
<reference evidence="2 3" key="1">
    <citation type="submission" date="2021-03" db="EMBL/GenBank/DDBJ databases">
        <title>Tianweitania aestuarii sp. nov., isolated from a tidal flat.</title>
        <authorList>
            <person name="Park S."/>
            <person name="Yoon J.-H."/>
        </authorList>
    </citation>
    <scope>NUCLEOTIDE SEQUENCE [LARGE SCALE GENOMIC DNA]</scope>
    <source>
        <strain evidence="2 3">BSSL-BM11</strain>
    </source>
</reference>
<organism evidence="2 3">
    <name type="scientific">Tianweitania aestuarii</name>
    <dbReference type="NCBI Taxonomy" id="2814886"/>
    <lineage>
        <taxon>Bacteria</taxon>
        <taxon>Pseudomonadati</taxon>
        <taxon>Pseudomonadota</taxon>
        <taxon>Alphaproteobacteria</taxon>
        <taxon>Hyphomicrobiales</taxon>
        <taxon>Phyllobacteriaceae</taxon>
        <taxon>Tianweitania</taxon>
    </lineage>
</organism>
<dbReference type="EMBL" id="JAFMNX010000002">
    <property type="protein sequence ID" value="MBS9721342.1"/>
    <property type="molecule type" value="Genomic_DNA"/>
</dbReference>
<keyword evidence="3" id="KW-1185">Reference proteome</keyword>
<dbReference type="SUPFAM" id="SSF53474">
    <property type="entry name" value="alpha/beta-Hydrolases"/>
    <property type="match status" value="1"/>
</dbReference>
<accession>A0ABS5RWH3</accession>
<keyword evidence="2" id="KW-0378">Hydrolase</keyword>
<dbReference type="Proteomes" id="UP001297272">
    <property type="component" value="Unassembled WGS sequence"/>
</dbReference>
<evidence type="ECO:0000313" key="2">
    <source>
        <dbReference type="EMBL" id="MBS9721342.1"/>
    </source>
</evidence>